<proteinExistence type="predicted"/>
<gene>
    <name evidence="1" type="ORF">H9645_02750</name>
</gene>
<protein>
    <submittedName>
        <fullName evidence="1">GxxExxY protein</fullName>
    </submittedName>
</protein>
<dbReference type="Proteomes" id="UP000647183">
    <property type="component" value="Unassembled WGS sequence"/>
</dbReference>
<dbReference type="RefSeq" id="WP_191728184.1">
    <property type="nucleotide sequence ID" value="NZ_JACSQJ010000001.1"/>
</dbReference>
<organism evidence="1 2">
    <name type="scientific">Luteimonas colneyensis</name>
    <dbReference type="NCBI Taxonomy" id="2762230"/>
    <lineage>
        <taxon>Bacteria</taxon>
        <taxon>Pseudomonadati</taxon>
        <taxon>Pseudomonadota</taxon>
        <taxon>Gammaproteobacteria</taxon>
        <taxon>Lysobacterales</taxon>
        <taxon>Lysobacteraceae</taxon>
        <taxon>Luteimonas</taxon>
    </lineage>
</organism>
<evidence type="ECO:0000313" key="2">
    <source>
        <dbReference type="Proteomes" id="UP000647183"/>
    </source>
</evidence>
<dbReference type="Pfam" id="PF13366">
    <property type="entry name" value="PDDEXK_3"/>
    <property type="match status" value="1"/>
</dbReference>
<dbReference type="InterPro" id="IPR026350">
    <property type="entry name" value="GxxExxY"/>
</dbReference>
<evidence type="ECO:0000313" key="1">
    <source>
        <dbReference type="EMBL" id="MBD7986946.1"/>
    </source>
</evidence>
<keyword evidence="2" id="KW-1185">Reference proteome</keyword>
<sequence>MDAATGSLVLRDLSDRVIGAFFDTYNELEYGFLESVYENALAVRLGECGLQVERQVPIEVRFHGQVVGQFRADMLVEGRLLIEIKAGSQIAVAHEAQLLNYLKATGIRLGLLFNFGPRPDFRRRVFS</sequence>
<dbReference type="NCBIfam" id="TIGR04256">
    <property type="entry name" value="GxxExxY"/>
    <property type="match status" value="1"/>
</dbReference>
<name>A0ABR8UG24_9GAMM</name>
<accession>A0ABR8UG24</accession>
<comment type="caution">
    <text evidence="1">The sequence shown here is derived from an EMBL/GenBank/DDBJ whole genome shotgun (WGS) entry which is preliminary data.</text>
</comment>
<dbReference type="EMBL" id="JACSQJ010000001">
    <property type="protein sequence ID" value="MBD7986946.1"/>
    <property type="molecule type" value="Genomic_DNA"/>
</dbReference>
<reference evidence="1 2" key="1">
    <citation type="submission" date="2020-08" db="EMBL/GenBank/DDBJ databases">
        <title>A Genomic Blueprint of the Chicken Gut Microbiome.</title>
        <authorList>
            <person name="Gilroy R."/>
            <person name="Ravi A."/>
            <person name="Getino M."/>
            <person name="Pursley I."/>
            <person name="Horton D.L."/>
            <person name="Alikhan N.-F."/>
            <person name="Baker D."/>
            <person name="Gharbi K."/>
            <person name="Hall N."/>
            <person name="Watson M."/>
            <person name="Adriaenssens E.M."/>
            <person name="Foster-Nyarko E."/>
            <person name="Jarju S."/>
            <person name="Secka A."/>
            <person name="Antonio M."/>
            <person name="Oren A."/>
            <person name="Chaudhuri R."/>
            <person name="La Ragione R.M."/>
            <person name="Hildebrand F."/>
            <person name="Pallen M.J."/>
        </authorList>
    </citation>
    <scope>NUCLEOTIDE SEQUENCE [LARGE SCALE GENOMIC DNA]</scope>
    <source>
        <strain evidence="1 2">Sa2BVA3</strain>
    </source>
</reference>